<dbReference type="Gene3D" id="2.30.30.240">
    <property type="entry name" value="PRC-barrel domain"/>
    <property type="match status" value="1"/>
</dbReference>
<keyword evidence="3" id="KW-1185">Reference proteome</keyword>
<dbReference type="InterPro" id="IPR001202">
    <property type="entry name" value="WW_dom"/>
</dbReference>
<evidence type="ECO:0000313" key="2">
    <source>
        <dbReference type="EMBL" id="KAK9813221.1"/>
    </source>
</evidence>
<dbReference type="CDD" id="cd00201">
    <property type="entry name" value="WW"/>
    <property type="match status" value="1"/>
</dbReference>
<dbReference type="InterPro" id="IPR036020">
    <property type="entry name" value="WW_dom_sf"/>
</dbReference>
<dbReference type="PROSITE" id="PS50020">
    <property type="entry name" value="WW_DOMAIN_2"/>
    <property type="match status" value="1"/>
</dbReference>
<gene>
    <name evidence="2" type="ORF">WJX72_010952</name>
</gene>
<evidence type="ECO:0000259" key="1">
    <source>
        <dbReference type="PROSITE" id="PS50020"/>
    </source>
</evidence>
<dbReference type="Proteomes" id="UP001489004">
    <property type="component" value="Unassembled WGS sequence"/>
</dbReference>
<organism evidence="2 3">
    <name type="scientific">[Myrmecia] bisecta</name>
    <dbReference type="NCBI Taxonomy" id="41462"/>
    <lineage>
        <taxon>Eukaryota</taxon>
        <taxon>Viridiplantae</taxon>
        <taxon>Chlorophyta</taxon>
        <taxon>core chlorophytes</taxon>
        <taxon>Trebouxiophyceae</taxon>
        <taxon>Trebouxiales</taxon>
        <taxon>Trebouxiaceae</taxon>
        <taxon>Myrmecia</taxon>
    </lineage>
</organism>
<dbReference type="Gene3D" id="2.20.70.10">
    <property type="match status" value="1"/>
</dbReference>
<dbReference type="SUPFAM" id="SSF51045">
    <property type="entry name" value="WW domain"/>
    <property type="match status" value="1"/>
</dbReference>
<dbReference type="SMART" id="SM00456">
    <property type="entry name" value="WW"/>
    <property type="match status" value="1"/>
</dbReference>
<reference evidence="2 3" key="1">
    <citation type="journal article" date="2024" name="Nat. Commun.">
        <title>Phylogenomics reveals the evolutionary origins of lichenization in chlorophyte algae.</title>
        <authorList>
            <person name="Puginier C."/>
            <person name="Libourel C."/>
            <person name="Otte J."/>
            <person name="Skaloud P."/>
            <person name="Haon M."/>
            <person name="Grisel S."/>
            <person name="Petersen M."/>
            <person name="Berrin J.G."/>
            <person name="Delaux P.M."/>
            <person name="Dal Grande F."/>
            <person name="Keller J."/>
        </authorList>
    </citation>
    <scope>NUCLEOTIDE SEQUENCE [LARGE SCALE GENOMIC DNA]</scope>
    <source>
        <strain evidence="2 3">SAG 2043</strain>
    </source>
</reference>
<dbReference type="EMBL" id="JALJOR010000008">
    <property type="protein sequence ID" value="KAK9813221.1"/>
    <property type="molecule type" value="Genomic_DNA"/>
</dbReference>
<evidence type="ECO:0000313" key="3">
    <source>
        <dbReference type="Proteomes" id="UP001489004"/>
    </source>
</evidence>
<dbReference type="Pfam" id="PF00397">
    <property type="entry name" value="WW"/>
    <property type="match status" value="1"/>
</dbReference>
<comment type="caution">
    <text evidence="2">The sequence shown here is derived from an EMBL/GenBank/DDBJ whole genome shotgun (WGS) entry which is preliminary data.</text>
</comment>
<accession>A0AAW1PI75</accession>
<name>A0AAW1PI75_9CHLO</name>
<proteinExistence type="predicted"/>
<dbReference type="AlphaFoldDB" id="A0AAW1PI75"/>
<protein>
    <recommendedName>
        <fullName evidence="1">WW domain-containing protein</fullName>
    </recommendedName>
</protein>
<sequence length="435" mass="49038">MLNFYLLQTELQAEMVLWKRPPPDASELLGWRVKEQSTGNTVGVIDEVLLINEEPDGSPHLRVRGGPGGGDASAAEVHLIPFVQAMVPWIEPAHKAVLVTLPRGFLALGRQRALLERLRPELQKYVVRKPGGVTEVVYMPTRRQLEAAGRADLVRDIQQAGGFLEVATLLGLRSRRRPIGYWDNADNLDQEMSHFVMAHWTQLTDPATDQVYYYNQVTAKVQWDAPTPPLKIPLDDQGDYMIIEDEQERVMPSRSTIMAAGRYDLHHAIMYHGGYRLAAETLDRRHAWPRFKDLMDDFSALEAALYSFASEGDAPPGAGPVLPTITELLDAGRNDLLGGILHHGGLHAVAERLGWQTQRRARCYWHDMDVAAQALRRWIDKEQGTDAEYLPTHQQLREAGRHDLRYALQTHGSIAIAEKLRLRVRRAGRPRCADS</sequence>
<feature type="domain" description="WW" evidence="1">
    <location>
        <begin position="200"/>
        <end position="228"/>
    </location>
</feature>